<sequence length="164" mass="19583">MYNLILVLLFTLYQGPQFDGPKLERMVQERDKLHTQWRSSESKKSGIFGNRTKKDMVETNEWLERIVSKDNQIMDELRMIGSIETTVISQEKDDYKSITIKLEQDVQALKRAVAERDKEIESKLRERRTFEWTTLIFFLSTGFLAWWVYRSKKPLSDKQRLDLN</sequence>
<dbReference type="RefSeq" id="WP_092729105.1">
    <property type="nucleotide sequence ID" value="NZ_FMXE01000007.1"/>
</dbReference>
<proteinExistence type="predicted"/>
<dbReference type="OrthoDB" id="713774at2"/>
<dbReference type="STRING" id="279824.SAMN03080617_01268"/>
<protein>
    <submittedName>
        <fullName evidence="2">Uncharacterized protein</fullName>
    </submittedName>
</protein>
<keyword evidence="3" id="KW-1185">Reference proteome</keyword>
<evidence type="ECO:0000256" key="1">
    <source>
        <dbReference type="SAM" id="Phobius"/>
    </source>
</evidence>
<reference evidence="3" key="1">
    <citation type="submission" date="2016-10" db="EMBL/GenBank/DDBJ databases">
        <authorList>
            <person name="Varghese N."/>
            <person name="Submissions S."/>
        </authorList>
    </citation>
    <scope>NUCLEOTIDE SEQUENCE [LARGE SCALE GENOMIC DNA]</scope>
    <source>
        <strain evidence="3">DSM 22703</strain>
    </source>
</reference>
<evidence type="ECO:0000313" key="3">
    <source>
        <dbReference type="Proteomes" id="UP000198756"/>
    </source>
</evidence>
<keyword evidence="1" id="KW-0812">Transmembrane</keyword>
<dbReference type="Proteomes" id="UP000198756">
    <property type="component" value="Unassembled WGS sequence"/>
</dbReference>
<evidence type="ECO:0000313" key="2">
    <source>
        <dbReference type="EMBL" id="SDA60658.1"/>
    </source>
</evidence>
<accession>A0A1G5WR41</accession>
<keyword evidence="1" id="KW-0472">Membrane</keyword>
<dbReference type="EMBL" id="FMXE01000007">
    <property type="protein sequence ID" value="SDA60658.1"/>
    <property type="molecule type" value="Genomic_DNA"/>
</dbReference>
<dbReference type="AlphaFoldDB" id="A0A1G5WR41"/>
<organism evidence="2 3">
    <name type="scientific">Algoriphagus alkaliphilus</name>
    <dbReference type="NCBI Taxonomy" id="279824"/>
    <lineage>
        <taxon>Bacteria</taxon>
        <taxon>Pseudomonadati</taxon>
        <taxon>Bacteroidota</taxon>
        <taxon>Cytophagia</taxon>
        <taxon>Cytophagales</taxon>
        <taxon>Cyclobacteriaceae</taxon>
        <taxon>Algoriphagus</taxon>
    </lineage>
</organism>
<feature type="transmembrane region" description="Helical" evidence="1">
    <location>
        <begin position="132"/>
        <end position="149"/>
    </location>
</feature>
<gene>
    <name evidence="2" type="ORF">SAMN03080617_01268</name>
</gene>
<name>A0A1G5WR41_9BACT</name>
<keyword evidence="1" id="KW-1133">Transmembrane helix</keyword>